<dbReference type="PROSITE" id="PS50977">
    <property type="entry name" value="HTH_TETR_2"/>
    <property type="match status" value="1"/>
</dbReference>
<evidence type="ECO:0000313" key="4">
    <source>
        <dbReference type="EMBL" id="OCK43498.1"/>
    </source>
</evidence>
<dbReference type="InterPro" id="IPR009057">
    <property type="entry name" value="Homeodomain-like_sf"/>
</dbReference>
<dbReference type="Proteomes" id="UP000093186">
    <property type="component" value="Unassembled WGS sequence"/>
</dbReference>
<dbReference type="AlphaFoldDB" id="A0A1B9Y104"/>
<organism evidence="4 5">
    <name type="scientific">Tenacibaculum soleae</name>
    <dbReference type="NCBI Taxonomy" id="447689"/>
    <lineage>
        <taxon>Bacteria</taxon>
        <taxon>Pseudomonadati</taxon>
        <taxon>Bacteroidota</taxon>
        <taxon>Flavobacteriia</taxon>
        <taxon>Flavobacteriales</taxon>
        <taxon>Flavobacteriaceae</taxon>
        <taxon>Tenacibaculum</taxon>
    </lineage>
</organism>
<evidence type="ECO:0000256" key="1">
    <source>
        <dbReference type="ARBA" id="ARBA00023125"/>
    </source>
</evidence>
<keyword evidence="5" id="KW-1185">Reference proteome</keyword>
<dbReference type="Pfam" id="PF13972">
    <property type="entry name" value="TetR"/>
    <property type="match status" value="1"/>
</dbReference>
<evidence type="ECO:0000259" key="3">
    <source>
        <dbReference type="PROSITE" id="PS50977"/>
    </source>
</evidence>
<dbReference type="Gene3D" id="1.10.357.10">
    <property type="entry name" value="Tetracycline Repressor, domain 2"/>
    <property type="match status" value="1"/>
</dbReference>
<dbReference type="InterPro" id="IPR025722">
    <property type="entry name" value="TetR"/>
</dbReference>
<accession>A0A1B9Y104</accession>
<proteinExistence type="predicted"/>
<gene>
    <name evidence="4" type="ORF">BA195_01990</name>
</gene>
<dbReference type="Pfam" id="PF00440">
    <property type="entry name" value="TetR_N"/>
    <property type="match status" value="1"/>
</dbReference>
<comment type="caution">
    <text evidence="4">The sequence shown here is derived from an EMBL/GenBank/DDBJ whole genome shotgun (WGS) entry which is preliminary data.</text>
</comment>
<dbReference type="InterPro" id="IPR001647">
    <property type="entry name" value="HTH_TetR"/>
</dbReference>
<evidence type="ECO:0000313" key="5">
    <source>
        <dbReference type="Proteomes" id="UP000093186"/>
    </source>
</evidence>
<feature type="DNA-binding region" description="H-T-H motif" evidence="2">
    <location>
        <begin position="25"/>
        <end position="44"/>
    </location>
</feature>
<dbReference type="GO" id="GO:0003677">
    <property type="term" value="F:DNA binding"/>
    <property type="evidence" value="ECO:0007669"/>
    <property type="project" value="UniProtKB-UniRule"/>
</dbReference>
<reference evidence="4 5" key="1">
    <citation type="submission" date="2016-06" db="EMBL/GenBank/DDBJ databases">
        <title>Draft Genome Sequence of Tenacibaculum soleae UCD-KL19.</title>
        <authorList>
            <person name="Eisen J.A."/>
            <person name="Coil D.A."/>
            <person name="Lujan K.M."/>
        </authorList>
    </citation>
    <scope>NUCLEOTIDE SEQUENCE [LARGE SCALE GENOMIC DNA]</scope>
    <source>
        <strain evidence="4 5">UCD-KL19</strain>
    </source>
</reference>
<protein>
    <recommendedName>
        <fullName evidence="3">HTH tetR-type domain-containing protein</fullName>
    </recommendedName>
</protein>
<keyword evidence="1 2" id="KW-0238">DNA-binding</keyword>
<evidence type="ECO:0000256" key="2">
    <source>
        <dbReference type="PROSITE-ProRule" id="PRU00335"/>
    </source>
</evidence>
<dbReference type="OrthoDB" id="9785164at2"/>
<name>A0A1B9Y104_9FLAO</name>
<dbReference type="SUPFAM" id="SSF46689">
    <property type="entry name" value="Homeodomain-like"/>
    <property type="match status" value="1"/>
</dbReference>
<dbReference type="EMBL" id="MAKX01000001">
    <property type="protein sequence ID" value="OCK43498.1"/>
    <property type="molecule type" value="Genomic_DNA"/>
</dbReference>
<dbReference type="RefSeq" id="WP_068701919.1">
    <property type="nucleotide sequence ID" value="NZ_MAKX01000001.1"/>
</dbReference>
<feature type="domain" description="HTH tetR-type" evidence="3">
    <location>
        <begin position="2"/>
        <end position="62"/>
    </location>
</feature>
<dbReference type="PRINTS" id="PR00455">
    <property type="entry name" value="HTHTETR"/>
</dbReference>
<sequence>MSKTKEKILNTSRILFNELGYGNVTIRMIALKLNMSSGNLNYHFKKREDILEALYFEMVATFDERIANLEQQTITLDKMQIDIKTSMKRMVDYTFFWSDLYNLLSLNKKIKTHFNTVYIRRKNGLDFVFNHFIETQILKPFEFKKEREFLVERMINFGNTWLYASSIYKKEAFTNKYINNQTNSLIALLYPYLTDKGKKEFQLLVPTFFDK</sequence>